<comment type="caution">
    <text evidence="1">The sequence shown here is derived from an EMBL/GenBank/DDBJ whole genome shotgun (WGS) entry which is preliminary data.</text>
</comment>
<proteinExistence type="predicted"/>
<reference evidence="1" key="1">
    <citation type="journal article" date="2023" name="Genome Biol. Evol.">
        <title>First Whole Genome Sequence and Flow Cytometry Genome Size Data for the Lichen-Forming Fungus Ramalina farinacea (Ascomycota).</title>
        <authorList>
            <person name="Llewellyn T."/>
            <person name="Mian S."/>
            <person name="Hill R."/>
            <person name="Leitch I.J."/>
            <person name="Gaya E."/>
        </authorList>
    </citation>
    <scope>NUCLEOTIDE SEQUENCE</scope>
    <source>
        <strain evidence="1">LIQ254RAFAR</strain>
    </source>
</reference>
<dbReference type="Proteomes" id="UP001161017">
    <property type="component" value="Unassembled WGS sequence"/>
</dbReference>
<keyword evidence="2" id="KW-1185">Reference proteome</keyword>
<dbReference type="EMBL" id="JAPUFD010000007">
    <property type="protein sequence ID" value="MDI1488573.1"/>
    <property type="molecule type" value="Genomic_DNA"/>
</dbReference>
<name>A0AA43QPN9_9LECA</name>
<dbReference type="AlphaFoldDB" id="A0AA43QPN9"/>
<organism evidence="1 2">
    <name type="scientific">Ramalina farinacea</name>
    <dbReference type="NCBI Taxonomy" id="258253"/>
    <lineage>
        <taxon>Eukaryota</taxon>
        <taxon>Fungi</taxon>
        <taxon>Dikarya</taxon>
        <taxon>Ascomycota</taxon>
        <taxon>Pezizomycotina</taxon>
        <taxon>Lecanoromycetes</taxon>
        <taxon>OSLEUM clade</taxon>
        <taxon>Lecanoromycetidae</taxon>
        <taxon>Lecanorales</taxon>
        <taxon>Lecanorineae</taxon>
        <taxon>Ramalinaceae</taxon>
        <taxon>Ramalina</taxon>
    </lineage>
</organism>
<sequence>MASLGGMSVSAAFGASHLTAALLNVNFDFALVKYDAPPEYLPLGLSLSRKRRRNAEEGQIHATARQLGALFADVLPSIPNLSKAYGRRVSEIAECPGLNPQGTRSDGPFADFVGADGTSIWAAATSGRGALAAHLLACLIAYMWKPPEATAIWSELVDARKDRLVEQIHDQELDSLAFSILAASRIQIARESLAEWDASARSVSSLFNASSNVSVFIDLKSLMLPLKWLRTADTAKSTEQRRLMLIIDNMNLQVPERSNRYDEVMSVWIKGMTLLENLVSGVAQSVTGPEALLGLCSSHIYPDLCVVGLTHSGESTIVSQKDQHVPEGGLLTIGLSHERARGQGGISWSMPLAHLRYYGRPEERHQQLNSSSPRVSFQQFLLIAMGSLASQWTIRGAPGETIAAFITALIHACSGEVGIPWLIALGNEAQAYLNSSPTARSAMDRFIMLGRRRPEILAAKYHHPSDCFGLCQPLFYLKFMDLDLQVQTLRQLAGELIPEEMLEHAVIISSRLDLDVVECASVRAQIMPGSRQKSHCRWICLPIKVFRSTSSNMFDFDYSPTIVYEDPITQRRWFQGGKDSALVRSMEIICTTGEPCGFFDVPFEAVADEFGEIADEFFHWNRNCHRDPVLTLDELRKGALQSNTSWDLERSTHGWRLGQSLPPYCGKTYKCVFRASGISAVYVPMSTNDQKEKVHPWPDAVPIELVISQLREKTIPAIWIRKYLHHFSAQEHDRYFKYYSSLEALAGAADVYNTLPNAELDLRLQTSLSDFFWMRAWRNNHYHLTVSRSSKEASMTRKIR</sequence>
<gene>
    <name evidence="1" type="ORF">OHK93_007848</name>
</gene>
<evidence type="ECO:0000313" key="1">
    <source>
        <dbReference type="EMBL" id="MDI1488573.1"/>
    </source>
</evidence>
<protein>
    <submittedName>
        <fullName evidence="1">Uncharacterized protein</fullName>
    </submittedName>
</protein>
<evidence type="ECO:0000313" key="2">
    <source>
        <dbReference type="Proteomes" id="UP001161017"/>
    </source>
</evidence>
<accession>A0AA43QPN9</accession>